<dbReference type="PANTHER" id="PTHR23253:SF9">
    <property type="entry name" value="EUKARYOTIC TRANSLATION INITIATION FACTOR 4 GAMMA 2"/>
    <property type="match status" value="1"/>
</dbReference>
<sequence length="1040" mass="118343">SQFVTFLIKINVDTTEGQRAQGATASRCSGGKDDSVTRPLTCSTNNSKRTGSGPLETPLQSKSKAKCRWVPPSINKRDAISPEDRDNVIFMKVRGILNKITPEKFKKLSEELISVGLDSPNILKGVILLIFEKALEEPNYSSMYAQLCRKLSEEVPDFESSSSTNSSIPASTPYTNVSNTILSFSLFNNAFMTYDQQTFCKLLLAKCKDEFENRRKAAEAFGDGPLSVDDEEQRAAAKHKMLGNIKFICELGKQKLLQESILHMCIHQLCKKKVDESLQNKAEDLECLCQIMKTIGRLLDTEKAKPRMDQYFDRMSRYATSTELPSRIRFMLQDVLELRENKWVPRRVQREQNPKTINQIREEAAKDYGLNMHYPNAILQGYNSPFNNYASVNTHLSKGMRSQHFNQHSMPSGTLPGQRLLDDYYASPLQNYVPVNMVGHVPVNAESMRNQYFSSRRLNPLGHQGPLQQPPPAPSPPHVINSVNNHVGQVPNIHNYSLYRGSHSSQEKRRDREKAERDRDANRQGNITPSMQQASQPQGTGGRELPPRFQKKAMHQQVQQTVTQKPVQVTTPPLSAPIPGQSLHSSKPVIALQNFAALDEKDISLRPAQNSMLTTNVGFGKPLGGSHNVVNAINSNMKSGESQHQIYIKSNAINKSNKNCEVQSNVRNANSNQSNKEEIMKRTEESLNQFLSDKANIDKIMEKMKDLNIPKNFESDILVVVIKKSLDKSETEREAASKFLTQMKEKNVIRGNMFIVAFTNILNQLSELEADIPLVKSHFAGFIARAVSDEIISLKEAFELVKGGQHYPLFLLCLKQLHQIKGQSWLVEKFNDSKINLFLTLPEIDRKKERLMDILKDRGLSFLDPLLRIEFDLWQQINMEDCTPASLYRWIQENVDSSLHLTTGFINVLFTCVAKYVTEKAKQAASEATFNEGQSPNNSALSVKDYEKDLLAKYKLVLNAFLHEKPHFQLVVLYSLQSYCYELDFPKGMLLRWFMSLYDMELVEEEVFIKWRDEINDEYPGKQKALFHVFKFLIAIKLFY</sequence>
<dbReference type="InterPro" id="IPR003891">
    <property type="entry name" value="Initiation_fac_eIF4g_MI"/>
</dbReference>
<dbReference type="InterPro" id="IPR003307">
    <property type="entry name" value="W2_domain"/>
</dbReference>
<feature type="compositionally biased region" description="Polar residues" evidence="14">
    <location>
        <begin position="481"/>
        <end position="495"/>
    </location>
</feature>
<dbReference type="Pfam" id="PF02854">
    <property type="entry name" value="MIF4G"/>
    <property type="match status" value="1"/>
</dbReference>
<feature type="domain" description="W2" evidence="15">
    <location>
        <begin position="856"/>
        <end position="1040"/>
    </location>
</feature>
<feature type="region of interest" description="Disordered" evidence="14">
    <location>
        <begin position="457"/>
        <end position="575"/>
    </location>
</feature>
<dbReference type="PANTHER" id="PTHR23253">
    <property type="entry name" value="EUKARYOTIC TRANSLATION INITIATION FACTOR 4 GAMMA"/>
    <property type="match status" value="1"/>
</dbReference>
<evidence type="ECO:0000256" key="11">
    <source>
        <dbReference type="ARBA" id="ARBA00037759"/>
    </source>
</evidence>
<name>A0A3S3QU79_9ACAR</name>
<evidence type="ECO:0000256" key="12">
    <source>
        <dbReference type="ARBA" id="ARBA00040449"/>
    </source>
</evidence>
<dbReference type="InterPro" id="IPR016024">
    <property type="entry name" value="ARM-type_fold"/>
</dbReference>
<keyword evidence="10" id="KW-0007">Acetylation</keyword>
<feature type="region of interest" description="Disordered" evidence="14">
    <location>
        <begin position="19"/>
        <end position="61"/>
    </location>
</feature>
<evidence type="ECO:0000256" key="9">
    <source>
        <dbReference type="ARBA" id="ARBA00022917"/>
    </source>
</evidence>
<comment type="function">
    <text evidence="11">Appears to play a role in the switch from cap-dependent to IRES-mediated translation during mitosis, apoptosis and viral infection. Cleaved by some caspases and viral proteases.</text>
</comment>
<evidence type="ECO:0000256" key="13">
    <source>
        <dbReference type="ARBA" id="ARBA00046720"/>
    </source>
</evidence>
<reference evidence="19 20" key="1">
    <citation type="journal article" date="2018" name="Gigascience">
        <title>Genomes of trombidid mites reveal novel predicted allergens and laterally-transferred genes associated with secondary metabolism.</title>
        <authorList>
            <person name="Dong X."/>
            <person name="Chaisiri K."/>
            <person name="Xia D."/>
            <person name="Armstrong S.D."/>
            <person name="Fang Y."/>
            <person name="Donnelly M.J."/>
            <person name="Kadowaki T."/>
            <person name="McGarry J.W."/>
            <person name="Darby A.C."/>
            <person name="Makepeace B.L."/>
        </authorList>
    </citation>
    <scope>NUCLEOTIDE SEQUENCE [LARGE SCALE GENOMIC DNA]</scope>
    <source>
        <strain evidence="19">UoL-WK</strain>
    </source>
</reference>
<evidence type="ECO:0000256" key="4">
    <source>
        <dbReference type="ARBA" id="ARBA00022499"/>
    </source>
</evidence>
<evidence type="ECO:0000256" key="8">
    <source>
        <dbReference type="ARBA" id="ARBA00022845"/>
    </source>
</evidence>
<dbReference type="PROSITE" id="PS51366">
    <property type="entry name" value="MI"/>
    <property type="match status" value="1"/>
</dbReference>
<feature type="compositionally biased region" description="Low complexity" evidence="14">
    <location>
        <begin position="556"/>
        <end position="573"/>
    </location>
</feature>
<keyword evidence="9" id="KW-0648">Protein biosynthesis</keyword>
<keyword evidence="5 19" id="KW-0396">Initiation factor</keyword>
<feature type="compositionally biased region" description="Polar residues" evidence="14">
    <location>
        <begin position="38"/>
        <end position="50"/>
    </location>
</feature>
<evidence type="ECO:0000256" key="2">
    <source>
        <dbReference type="ARBA" id="ARBA00022481"/>
    </source>
</evidence>
<evidence type="ECO:0000256" key="6">
    <source>
        <dbReference type="ARBA" id="ARBA00022553"/>
    </source>
</evidence>
<evidence type="ECO:0000256" key="1">
    <source>
        <dbReference type="ARBA" id="ARBA00005775"/>
    </source>
</evidence>
<dbReference type="PROSITE" id="PS51363">
    <property type="entry name" value="W2"/>
    <property type="match status" value="1"/>
</dbReference>
<dbReference type="Pfam" id="PF02020">
    <property type="entry name" value="W2"/>
    <property type="match status" value="1"/>
</dbReference>
<comment type="caution">
    <text evidence="19">The sequence shown here is derived from an EMBL/GenBank/DDBJ whole genome shotgun (WGS) entry which is preliminary data.</text>
</comment>
<feature type="compositionally biased region" description="Pro residues" evidence="14">
    <location>
        <begin position="468"/>
        <end position="477"/>
    </location>
</feature>
<dbReference type="OrthoDB" id="514777at2759"/>
<dbReference type="GO" id="GO:0003743">
    <property type="term" value="F:translation initiation factor activity"/>
    <property type="evidence" value="ECO:0007669"/>
    <property type="project" value="UniProtKB-KW"/>
</dbReference>
<evidence type="ECO:0000259" key="16">
    <source>
        <dbReference type="PROSITE" id="PS51366"/>
    </source>
</evidence>
<dbReference type="SMART" id="SM00543">
    <property type="entry name" value="MIF4G"/>
    <property type="match status" value="1"/>
</dbReference>
<feature type="domain" description="MI" evidence="16">
    <location>
        <begin position="678"/>
        <end position="802"/>
    </location>
</feature>
<accession>A0A3S3QU79</accession>
<evidence type="ECO:0000256" key="10">
    <source>
        <dbReference type="ARBA" id="ARBA00022990"/>
    </source>
</evidence>
<dbReference type="SMART" id="SM00544">
    <property type="entry name" value="MA3"/>
    <property type="match status" value="1"/>
</dbReference>
<feature type="compositionally biased region" description="Basic and acidic residues" evidence="14">
    <location>
        <begin position="505"/>
        <end position="522"/>
    </location>
</feature>
<dbReference type="SUPFAM" id="SSF48371">
    <property type="entry name" value="ARM repeat"/>
    <property type="match status" value="3"/>
</dbReference>
<keyword evidence="6" id="KW-0597">Phosphoprotein</keyword>
<keyword evidence="8" id="KW-0810">Translation regulation</keyword>
<evidence type="ECO:0000259" key="15">
    <source>
        <dbReference type="PROSITE" id="PS51363"/>
    </source>
</evidence>
<evidence type="ECO:0000256" key="5">
    <source>
        <dbReference type="ARBA" id="ARBA00022540"/>
    </source>
</evidence>
<dbReference type="AlphaFoldDB" id="A0A3S3QU79"/>
<keyword evidence="7" id="KW-0832">Ubl conjugation</keyword>
<dbReference type="Gene3D" id="1.25.40.180">
    <property type="match status" value="3"/>
</dbReference>
<reference evidence="19" key="2">
    <citation type="submission" date="2018-11" db="EMBL/GenBank/DDBJ databases">
        <title>Trombidioid mite genomics.</title>
        <authorList>
            <person name="Dong X."/>
        </authorList>
    </citation>
    <scope>NUCLEOTIDE SEQUENCE</scope>
    <source>
        <strain evidence="19">UoL-WK</strain>
    </source>
</reference>
<feature type="non-terminal residue" evidence="19">
    <location>
        <position position="1"/>
    </location>
</feature>
<organism evidence="19 20">
    <name type="scientific">Dinothrombium tinctorium</name>
    <dbReference type="NCBI Taxonomy" id="1965070"/>
    <lineage>
        <taxon>Eukaryota</taxon>
        <taxon>Metazoa</taxon>
        <taxon>Ecdysozoa</taxon>
        <taxon>Arthropoda</taxon>
        <taxon>Chelicerata</taxon>
        <taxon>Arachnida</taxon>
        <taxon>Acari</taxon>
        <taxon>Acariformes</taxon>
        <taxon>Trombidiformes</taxon>
        <taxon>Prostigmata</taxon>
        <taxon>Anystina</taxon>
        <taxon>Parasitengona</taxon>
        <taxon>Trombidioidea</taxon>
        <taxon>Trombidiidae</taxon>
        <taxon>Dinothrombium</taxon>
    </lineage>
</organism>
<dbReference type="EMBL" id="NCKU01000822">
    <property type="protein sequence ID" value="RWS14013.1"/>
    <property type="molecule type" value="Genomic_DNA"/>
</dbReference>
<dbReference type="GO" id="GO:0006417">
    <property type="term" value="P:regulation of translation"/>
    <property type="evidence" value="ECO:0007669"/>
    <property type="project" value="UniProtKB-KW"/>
</dbReference>
<dbReference type="CDD" id="cd11559">
    <property type="entry name" value="W2_eIF4G1_like"/>
    <property type="match status" value="1"/>
</dbReference>
<dbReference type="STRING" id="1965070.A0A3S3QU79"/>
<feature type="compositionally biased region" description="Polar residues" evidence="14">
    <location>
        <begin position="523"/>
        <end position="538"/>
    </location>
</feature>
<evidence type="ECO:0000313" key="17">
    <source>
        <dbReference type="EMBL" id="RWS03662.1"/>
    </source>
</evidence>
<comment type="subunit">
    <text evidence="13">Interacts with the serine/threonine protein kinases MKNK1 and MKNK2. Binds EIF4A and EIF3. Interacts with MIF4GD. Interacts with DAZAP2.</text>
</comment>
<dbReference type="Pfam" id="PF02847">
    <property type="entry name" value="MA3"/>
    <property type="match status" value="1"/>
</dbReference>
<evidence type="ECO:0000313" key="18">
    <source>
        <dbReference type="EMBL" id="RWS03919.1"/>
    </source>
</evidence>
<proteinExistence type="inferred from homology"/>
<dbReference type="InterPro" id="IPR003890">
    <property type="entry name" value="MIF4G-like_typ-3"/>
</dbReference>
<dbReference type="Proteomes" id="UP000285301">
    <property type="component" value="Unassembled WGS sequence"/>
</dbReference>
<dbReference type="GO" id="GO:0016281">
    <property type="term" value="C:eukaryotic translation initiation factor 4F complex"/>
    <property type="evidence" value="ECO:0007669"/>
    <property type="project" value="TreeGrafter"/>
</dbReference>
<dbReference type="SMART" id="SM00515">
    <property type="entry name" value="eIF5C"/>
    <property type="match status" value="1"/>
</dbReference>
<gene>
    <name evidence="17" type="ORF">B4U79_03223</name>
    <name evidence="18" type="ORF">B4U79_05087</name>
    <name evidence="19" type="ORF">B4U79_11884</name>
</gene>
<evidence type="ECO:0000256" key="3">
    <source>
        <dbReference type="ARBA" id="ARBA00022491"/>
    </source>
</evidence>
<dbReference type="EMBL" id="NCKU01006013">
    <property type="protein sequence ID" value="RWS03919.1"/>
    <property type="molecule type" value="Genomic_DNA"/>
</dbReference>
<keyword evidence="2" id="KW-0488">Methylation</keyword>
<evidence type="ECO:0000313" key="20">
    <source>
        <dbReference type="Proteomes" id="UP000285301"/>
    </source>
</evidence>
<keyword evidence="3" id="KW-0678">Repressor</keyword>
<evidence type="ECO:0000256" key="7">
    <source>
        <dbReference type="ARBA" id="ARBA00022843"/>
    </source>
</evidence>
<protein>
    <recommendedName>
        <fullName evidence="12">Eukaryotic translation initiation factor 4 gamma 2</fullName>
    </recommendedName>
</protein>
<evidence type="ECO:0000256" key="14">
    <source>
        <dbReference type="SAM" id="MobiDB-lite"/>
    </source>
</evidence>
<dbReference type="GO" id="GO:0003729">
    <property type="term" value="F:mRNA binding"/>
    <property type="evidence" value="ECO:0007669"/>
    <property type="project" value="TreeGrafter"/>
</dbReference>
<evidence type="ECO:0000313" key="19">
    <source>
        <dbReference type="EMBL" id="RWS14013.1"/>
    </source>
</evidence>
<keyword evidence="4" id="KW-1017">Isopeptide bond</keyword>
<comment type="similarity">
    <text evidence="1">Belongs to the eukaryotic initiation factor 4G family.</text>
</comment>
<keyword evidence="20" id="KW-1185">Reference proteome</keyword>
<dbReference type="EMBL" id="NCKU01006290">
    <property type="protein sequence ID" value="RWS03662.1"/>
    <property type="molecule type" value="Genomic_DNA"/>
</dbReference>